<name>A0A813SLN0_ADIRI</name>
<keyword evidence="4" id="KW-1185">Reference proteome</keyword>
<proteinExistence type="predicted"/>
<gene>
    <name evidence="3" type="ORF">XAT740_LOCUS3041</name>
</gene>
<dbReference type="EMBL" id="CAJNOR010000113">
    <property type="protein sequence ID" value="CAF0802389.1"/>
    <property type="molecule type" value="Genomic_DNA"/>
</dbReference>
<keyword evidence="1" id="KW-0175">Coiled coil</keyword>
<dbReference type="Gene3D" id="3.60.15.10">
    <property type="entry name" value="Ribonuclease Z/Hydroxyacylglutathione hydrolase-like"/>
    <property type="match status" value="1"/>
</dbReference>
<feature type="coiled-coil region" evidence="1">
    <location>
        <begin position="255"/>
        <end position="282"/>
    </location>
</feature>
<dbReference type="PANTHER" id="PTHR36142">
    <property type="entry name" value="METALLO-HYDROLASE/OXIDOREDUCTASE SUPERFAMILY PROTEIN"/>
    <property type="match status" value="1"/>
</dbReference>
<evidence type="ECO:0000259" key="2">
    <source>
        <dbReference type="Pfam" id="PF12706"/>
    </source>
</evidence>
<dbReference type="Pfam" id="PF12706">
    <property type="entry name" value="Lactamase_B_2"/>
    <property type="match status" value="1"/>
</dbReference>
<dbReference type="Proteomes" id="UP000663828">
    <property type="component" value="Unassembled WGS sequence"/>
</dbReference>
<reference evidence="3" key="1">
    <citation type="submission" date="2021-02" db="EMBL/GenBank/DDBJ databases">
        <authorList>
            <person name="Nowell W R."/>
        </authorList>
    </citation>
    <scope>NUCLEOTIDE SEQUENCE</scope>
</reference>
<sequence>MTSITLRHLNDDSSWLIIFDNFTILLDPWFFGSQTDYCTCFSSQEHASPSSIQDIQRDLAMNIDAIVISHEFTDHCHEQTLRSLSPTIPIFATTNAAKRIRRWNHFEHVYTIPILDGQLVNLTLHNLTNQRTQSNMPKTISVGYIPERKLFSLPSLHGATCLSFLVNDQQWHSILYIPHGCEQSSIREWLSQQSNVKICVLLQGFDRVFNPIWLGGLLNYGCRQAAELAVAIGAKYWINTHDENKIARGFVSKFLKRNNHTIENAKIELEKYQNQTERTKLHSIANGNSFVIDLTE</sequence>
<dbReference type="PANTHER" id="PTHR36142:SF2">
    <property type="entry name" value="METALLO-HYDROLASE_OXIDOREDUCTASE SUPERFAMILY PROTEIN"/>
    <property type="match status" value="1"/>
</dbReference>
<evidence type="ECO:0000313" key="4">
    <source>
        <dbReference type="Proteomes" id="UP000663828"/>
    </source>
</evidence>
<protein>
    <recommendedName>
        <fullName evidence="2">Metallo-beta-lactamase domain-containing protein</fullName>
    </recommendedName>
</protein>
<comment type="caution">
    <text evidence="3">The sequence shown here is derived from an EMBL/GenBank/DDBJ whole genome shotgun (WGS) entry which is preliminary data.</text>
</comment>
<feature type="domain" description="Metallo-beta-lactamase" evidence="2">
    <location>
        <begin position="24"/>
        <end position="241"/>
    </location>
</feature>
<organism evidence="3 4">
    <name type="scientific">Adineta ricciae</name>
    <name type="common">Rotifer</name>
    <dbReference type="NCBI Taxonomy" id="249248"/>
    <lineage>
        <taxon>Eukaryota</taxon>
        <taxon>Metazoa</taxon>
        <taxon>Spiralia</taxon>
        <taxon>Gnathifera</taxon>
        <taxon>Rotifera</taxon>
        <taxon>Eurotatoria</taxon>
        <taxon>Bdelloidea</taxon>
        <taxon>Adinetida</taxon>
        <taxon>Adinetidae</taxon>
        <taxon>Adineta</taxon>
    </lineage>
</organism>
<dbReference type="SUPFAM" id="SSF56281">
    <property type="entry name" value="Metallo-hydrolase/oxidoreductase"/>
    <property type="match status" value="1"/>
</dbReference>
<evidence type="ECO:0000256" key="1">
    <source>
        <dbReference type="SAM" id="Coils"/>
    </source>
</evidence>
<dbReference type="InterPro" id="IPR036866">
    <property type="entry name" value="RibonucZ/Hydroxyglut_hydro"/>
</dbReference>
<accession>A0A813SLN0</accession>
<dbReference type="InterPro" id="IPR001279">
    <property type="entry name" value="Metallo-B-lactamas"/>
</dbReference>
<evidence type="ECO:0000313" key="3">
    <source>
        <dbReference type="EMBL" id="CAF0802389.1"/>
    </source>
</evidence>
<dbReference type="AlphaFoldDB" id="A0A813SLN0"/>